<evidence type="ECO:0008006" key="3">
    <source>
        <dbReference type="Google" id="ProtNLM"/>
    </source>
</evidence>
<accession>A0A081AUB8</accession>
<reference evidence="1 2" key="1">
    <citation type="submission" date="2013-11" db="EMBL/GenBank/DDBJ databases">
        <title>The Genome Sequence of Phytophthora parasitica P1976.</title>
        <authorList>
            <consortium name="The Broad Institute Genomics Platform"/>
            <person name="Russ C."/>
            <person name="Tyler B."/>
            <person name="Panabieres F."/>
            <person name="Shan W."/>
            <person name="Tripathy S."/>
            <person name="Grunwald N."/>
            <person name="Machado M."/>
            <person name="Johnson C.S."/>
            <person name="Walker B."/>
            <person name="Young S."/>
            <person name="Zeng Q."/>
            <person name="Gargeya S."/>
            <person name="Fitzgerald M."/>
            <person name="Haas B."/>
            <person name="Abouelleil A."/>
            <person name="Allen A.W."/>
            <person name="Alvarado L."/>
            <person name="Arachchi H.M."/>
            <person name="Berlin A.M."/>
            <person name="Chapman S.B."/>
            <person name="Gainer-Dewar J."/>
            <person name="Goldberg J."/>
            <person name="Griggs A."/>
            <person name="Gujja S."/>
            <person name="Hansen M."/>
            <person name="Howarth C."/>
            <person name="Imamovic A."/>
            <person name="Ireland A."/>
            <person name="Larimer J."/>
            <person name="McCowan C."/>
            <person name="Murphy C."/>
            <person name="Pearson M."/>
            <person name="Poon T.W."/>
            <person name="Priest M."/>
            <person name="Roberts A."/>
            <person name="Saif S."/>
            <person name="Shea T."/>
            <person name="Sisk P."/>
            <person name="Sykes S."/>
            <person name="Wortman J."/>
            <person name="Nusbaum C."/>
            <person name="Birren B."/>
        </authorList>
    </citation>
    <scope>NUCLEOTIDE SEQUENCE [LARGE SCALE GENOMIC DNA]</scope>
    <source>
        <strain evidence="1 2">P1976</strain>
    </source>
</reference>
<proteinExistence type="predicted"/>
<evidence type="ECO:0000313" key="2">
    <source>
        <dbReference type="Proteomes" id="UP000028582"/>
    </source>
</evidence>
<dbReference type="Proteomes" id="UP000028582">
    <property type="component" value="Unassembled WGS sequence"/>
</dbReference>
<organism evidence="1 2">
    <name type="scientific">Phytophthora nicotianae P1976</name>
    <dbReference type="NCBI Taxonomy" id="1317066"/>
    <lineage>
        <taxon>Eukaryota</taxon>
        <taxon>Sar</taxon>
        <taxon>Stramenopiles</taxon>
        <taxon>Oomycota</taxon>
        <taxon>Peronosporomycetes</taxon>
        <taxon>Peronosporales</taxon>
        <taxon>Peronosporaceae</taxon>
        <taxon>Phytophthora</taxon>
    </lineage>
</organism>
<sequence>MDSDSSSSDEDKVVIAVLLARKSSARASFRFNFNVPALDGTWKRKFRFEKDDILRLVDHFKLPDPFPTRQRYLVLALEAVCIFLRRMAYPARLDDLKDLFGRDEAAISSISNAVLEYRYDTYHKFLNFDQVRLCSDTLDTHARAIHLKGAPLRTCVGLIELPEPNRRKLSIAL</sequence>
<dbReference type="OrthoDB" id="125751at2759"/>
<dbReference type="PANTHER" id="PTHR34615:SF1">
    <property type="entry name" value="PX DOMAIN-CONTAINING PROTEIN"/>
    <property type="match status" value="1"/>
</dbReference>
<name>A0A081AUB8_PHYNI</name>
<comment type="caution">
    <text evidence="1">The sequence shown here is derived from an EMBL/GenBank/DDBJ whole genome shotgun (WGS) entry which is preliminary data.</text>
</comment>
<protein>
    <recommendedName>
        <fullName evidence="3">DDE Tnp4 domain-containing protein</fullName>
    </recommendedName>
</protein>
<evidence type="ECO:0000313" key="1">
    <source>
        <dbReference type="EMBL" id="ETO82479.1"/>
    </source>
</evidence>
<dbReference type="AlphaFoldDB" id="A0A081AUB8"/>
<dbReference type="EMBL" id="ANJA01000692">
    <property type="protein sequence ID" value="ETO82479.1"/>
    <property type="molecule type" value="Genomic_DNA"/>
</dbReference>
<gene>
    <name evidence="1" type="ORF">F444_03387</name>
</gene>
<dbReference type="PANTHER" id="PTHR34615">
    <property type="entry name" value="PX DOMAIN-CONTAINING PROTEIN"/>
    <property type="match status" value="1"/>
</dbReference>